<keyword evidence="1" id="KW-0614">Plasmid</keyword>
<organism evidence="1 2">
    <name type="scientific">Tolypothrix tenuis PCC 7101</name>
    <dbReference type="NCBI Taxonomy" id="231146"/>
    <lineage>
        <taxon>Bacteria</taxon>
        <taxon>Bacillati</taxon>
        <taxon>Cyanobacteriota</taxon>
        <taxon>Cyanophyceae</taxon>
        <taxon>Nostocales</taxon>
        <taxon>Tolypothrichaceae</taxon>
        <taxon>Tolypothrix</taxon>
    </lineage>
</organism>
<proteinExistence type="predicted"/>
<dbReference type="Proteomes" id="UP000218785">
    <property type="component" value="Plasmid plasmid1"/>
</dbReference>
<reference evidence="1 2" key="1">
    <citation type="submission" date="2017-06" db="EMBL/GenBank/DDBJ databases">
        <title>Genome sequencing of cyanobaciteial culture collection at National Institute for Environmental Studies (NIES).</title>
        <authorList>
            <person name="Hirose Y."/>
            <person name="Shimura Y."/>
            <person name="Fujisawa T."/>
            <person name="Nakamura Y."/>
            <person name="Kawachi M."/>
        </authorList>
    </citation>
    <scope>NUCLEOTIDE SEQUENCE [LARGE SCALE GENOMIC DNA]</scope>
    <source>
        <strain evidence="1 2">NIES-37</strain>
        <plasmid evidence="2">Plasmid1 dna</plasmid>
    </source>
</reference>
<dbReference type="KEGG" id="ttq:NIES37_69150"/>
<sequence>MSEPKFHTIDPEAIKNISIEQIQSQHHQVLETADYTIAVPTTNQTIPHYNGIQHNGSRSILIPKLDAPYRGRIGGC</sequence>
<protein>
    <submittedName>
        <fullName evidence="1">Uncharacterized protein</fullName>
    </submittedName>
</protein>
<evidence type="ECO:0000313" key="2">
    <source>
        <dbReference type="Proteomes" id="UP000218785"/>
    </source>
</evidence>
<geneLocation type="plasmid" evidence="2">
    <name>Plasmid1 dna</name>
</geneLocation>
<accession>A0A1Z4NB57</accession>
<name>A0A1Z4NB57_9CYAN</name>
<dbReference type="EMBL" id="AP018249">
    <property type="protein sequence ID" value="BAZ02902.1"/>
    <property type="molecule type" value="Genomic_DNA"/>
</dbReference>
<dbReference type="AlphaFoldDB" id="A0A1Z4NB57"/>
<dbReference type="RefSeq" id="WP_199347154.1">
    <property type="nucleotide sequence ID" value="NZ_CAWNJS010000002.1"/>
</dbReference>
<gene>
    <name evidence="1" type="ORF">NIES37_69150</name>
</gene>
<evidence type="ECO:0000313" key="1">
    <source>
        <dbReference type="EMBL" id="BAZ02902.1"/>
    </source>
</evidence>
<keyword evidence="2" id="KW-1185">Reference proteome</keyword>